<organism evidence="3 4">
    <name type="scientific">Sphingobium algorifonticola</name>
    <dbReference type="NCBI Taxonomy" id="2008318"/>
    <lineage>
        <taxon>Bacteria</taxon>
        <taxon>Pseudomonadati</taxon>
        <taxon>Pseudomonadota</taxon>
        <taxon>Alphaproteobacteria</taxon>
        <taxon>Sphingomonadales</taxon>
        <taxon>Sphingomonadaceae</taxon>
        <taxon>Sphingobium</taxon>
    </lineage>
</organism>
<comment type="similarity">
    <text evidence="1">Belongs to the short-chain dehydrogenases/reductases (SDR) family.</text>
</comment>
<sequence length="265" mass="27185">MTDIFSRGSLFSLAGKTAIITGSSRGIGKAIAQAYAAQGANVVISSRNQDACDAVADAINAEAGGRAIAIAASISAKADLARLVEQAEAAFGGIDILVCNAAANPYYGPMAGISDAQFEKILRNNVLANHWLIQAVSPGMVARRDGAIIIVSSIGGYRASPVIGAYNVSKAADFQLARNYAAELGHANVRVNCIAPGLVRTDFARALWEDEANLTEALRGTPLKRIGEPEDIAGAAVFLAAPAGRYVTGQSIVVDGGATVTIGGI</sequence>
<dbReference type="InterPro" id="IPR020904">
    <property type="entry name" value="Sc_DH/Rdtase_CS"/>
</dbReference>
<dbReference type="PROSITE" id="PS00061">
    <property type="entry name" value="ADH_SHORT"/>
    <property type="match status" value="1"/>
</dbReference>
<evidence type="ECO:0000256" key="1">
    <source>
        <dbReference type="ARBA" id="ARBA00006484"/>
    </source>
</evidence>
<dbReference type="Pfam" id="PF13561">
    <property type="entry name" value="adh_short_C2"/>
    <property type="match status" value="1"/>
</dbReference>
<proteinExistence type="inferred from homology"/>
<dbReference type="AlphaFoldDB" id="A0A437JCQ0"/>
<keyword evidence="4" id="KW-1185">Reference proteome</keyword>
<dbReference type="PANTHER" id="PTHR43943:SF2">
    <property type="entry name" value="DEHYDROGENASE_REDUCTASE 4"/>
    <property type="match status" value="1"/>
</dbReference>
<dbReference type="FunFam" id="3.40.50.720:FF:000084">
    <property type="entry name" value="Short-chain dehydrogenase reductase"/>
    <property type="match status" value="1"/>
</dbReference>
<dbReference type="SUPFAM" id="SSF51735">
    <property type="entry name" value="NAD(P)-binding Rossmann-fold domains"/>
    <property type="match status" value="1"/>
</dbReference>
<evidence type="ECO:0000256" key="2">
    <source>
        <dbReference type="ARBA" id="ARBA00051383"/>
    </source>
</evidence>
<dbReference type="InterPro" id="IPR002347">
    <property type="entry name" value="SDR_fam"/>
</dbReference>
<reference evidence="3 4" key="1">
    <citation type="submission" date="2019-01" db="EMBL/GenBank/DDBJ databases">
        <authorList>
            <person name="Chen W.-M."/>
        </authorList>
    </citation>
    <scope>NUCLEOTIDE SEQUENCE [LARGE SCALE GENOMIC DNA]</scope>
    <source>
        <strain evidence="3 4">TLA-22</strain>
    </source>
</reference>
<comment type="caution">
    <text evidence="3">The sequence shown here is derived from an EMBL/GenBank/DDBJ whole genome shotgun (WGS) entry which is preliminary data.</text>
</comment>
<dbReference type="EMBL" id="RZUL01000001">
    <property type="protein sequence ID" value="RVT43392.1"/>
    <property type="molecule type" value="Genomic_DNA"/>
</dbReference>
<dbReference type="PANTHER" id="PTHR43943">
    <property type="entry name" value="DEHYDROGENASE/REDUCTASE (SDR FAMILY) MEMBER 4"/>
    <property type="match status" value="1"/>
</dbReference>
<dbReference type="PRINTS" id="PR00081">
    <property type="entry name" value="GDHRDH"/>
</dbReference>
<gene>
    <name evidence="3" type="ORF">ENE74_01810</name>
</gene>
<dbReference type="RefSeq" id="WP_127688928.1">
    <property type="nucleotide sequence ID" value="NZ_RZUL01000001.1"/>
</dbReference>
<dbReference type="InterPro" id="IPR036291">
    <property type="entry name" value="NAD(P)-bd_dom_sf"/>
</dbReference>
<comment type="catalytic activity">
    <reaction evidence="2">
        <text>2,5-dichlorocyclohexa-2,5-dien-1,4-diol + NAD(+) = 2,5-dichlorohydroquinone + NADH + H(+)</text>
        <dbReference type="Rhea" id="RHEA:15741"/>
        <dbReference type="ChEBI" id="CHEBI:15378"/>
        <dbReference type="ChEBI" id="CHEBI:27545"/>
        <dbReference type="ChEBI" id="CHEBI:28975"/>
        <dbReference type="ChEBI" id="CHEBI:57540"/>
        <dbReference type="ChEBI" id="CHEBI:57945"/>
    </reaction>
</comment>
<evidence type="ECO:0000313" key="3">
    <source>
        <dbReference type="EMBL" id="RVT43392.1"/>
    </source>
</evidence>
<dbReference type="NCBIfam" id="NF005559">
    <property type="entry name" value="PRK07231.1"/>
    <property type="match status" value="1"/>
</dbReference>
<dbReference type="Proteomes" id="UP000282977">
    <property type="component" value="Unassembled WGS sequence"/>
</dbReference>
<accession>A0A437JCQ0</accession>
<name>A0A437JCQ0_9SPHN</name>
<dbReference type="Gene3D" id="3.40.50.720">
    <property type="entry name" value="NAD(P)-binding Rossmann-like Domain"/>
    <property type="match status" value="1"/>
</dbReference>
<evidence type="ECO:0000313" key="4">
    <source>
        <dbReference type="Proteomes" id="UP000282977"/>
    </source>
</evidence>
<protein>
    <submittedName>
        <fullName evidence="3">SDR family oxidoreductase</fullName>
    </submittedName>
</protein>
<dbReference type="OrthoDB" id="9789398at2"/>